<dbReference type="HOGENOM" id="CLU_031481_5_0_1"/>
<reference evidence="4" key="2">
    <citation type="submission" date="2015-01" db="EMBL/GenBank/DDBJ databases">
        <title>Evolutionary Origins and Diversification of the Mycorrhizal Mutualists.</title>
        <authorList>
            <consortium name="DOE Joint Genome Institute"/>
            <consortium name="Mycorrhizal Genomics Consortium"/>
            <person name="Kohler A."/>
            <person name="Kuo A."/>
            <person name="Nagy L.G."/>
            <person name="Floudas D."/>
            <person name="Copeland A."/>
            <person name="Barry K.W."/>
            <person name="Cichocki N."/>
            <person name="Veneault-Fourrey C."/>
            <person name="LaButti K."/>
            <person name="Lindquist E.A."/>
            <person name="Lipzen A."/>
            <person name="Lundell T."/>
            <person name="Morin E."/>
            <person name="Murat C."/>
            <person name="Riley R."/>
            <person name="Ohm R."/>
            <person name="Sun H."/>
            <person name="Tunlid A."/>
            <person name="Henrissat B."/>
            <person name="Grigoriev I.V."/>
            <person name="Hibbett D.S."/>
            <person name="Martin F."/>
        </authorList>
    </citation>
    <scope>NUCLEOTIDE SEQUENCE [LARGE SCALE GENOMIC DNA]</scope>
    <source>
        <strain evidence="4">h7</strain>
    </source>
</reference>
<dbReference type="EMBL" id="KN831801">
    <property type="protein sequence ID" value="KIM36861.1"/>
    <property type="molecule type" value="Genomic_DNA"/>
</dbReference>
<reference evidence="3 4" key="1">
    <citation type="submission" date="2014-04" db="EMBL/GenBank/DDBJ databases">
        <authorList>
            <consortium name="DOE Joint Genome Institute"/>
            <person name="Kuo A."/>
            <person name="Gay G."/>
            <person name="Dore J."/>
            <person name="Kohler A."/>
            <person name="Nagy L.G."/>
            <person name="Floudas D."/>
            <person name="Copeland A."/>
            <person name="Barry K.W."/>
            <person name="Cichocki N."/>
            <person name="Veneault-Fourrey C."/>
            <person name="LaButti K."/>
            <person name="Lindquist E.A."/>
            <person name="Lipzen A."/>
            <person name="Lundell T."/>
            <person name="Morin E."/>
            <person name="Murat C."/>
            <person name="Sun H."/>
            <person name="Tunlid A."/>
            <person name="Henrissat B."/>
            <person name="Grigoriev I.V."/>
            <person name="Hibbett D.S."/>
            <person name="Martin F."/>
            <person name="Nordberg H.P."/>
            <person name="Cantor M.N."/>
            <person name="Hua S.X."/>
        </authorList>
    </citation>
    <scope>NUCLEOTIDE SEQUENCE [LARGE SCALE GENOMIC DNA]</scope>
    <source>
        <strain evidence="4">h7</strain>
    </source>
</reference>
<feature type="region of interest" description="Disordered" evidence="2">
    <location>
        <begin position="1"/>
        <end position="99"/>
    </location>
</feature>
<dbReference type="AlphaFoldDB" id="A0A0C3BZJ0"/>
<dbReference type="OrthoDB" id="3147752at2759"/>
<sequence length="550" mass="61562">MSSGLGNLFNTILGSKPSKPISRVSRDDHPLAQPTPIPPKPNPIPSAQPAVPPKRQNSYAGGVDPKIGTPRTRRVSDMGTAGNAEKFSSNGEGGGWDDRAESRLAGQERIQEERNVESRRKIEKQRIQIRVLKEDKEELKRKVHALQVQAREADTTYKRLFEQNKALIDENQRLLSDIRSITSDVATKEQATVRRITEIENRGQQQEDEIRNLRQQIRQSDEKQVNTDRLLQARTADLKGVETFLTTADEYSGAEIMMMVESLNGEIFQISAFMAETLESESQAAAPEEHAKNITYFRKALDIARKHIGASLFSHLKDNAAKVRADALPLQLGLQALLTTWCTITVRAWIASAFDGDLQILYHHVRNSNGQSIAGRWRAITCAQTRTLSNVVQQNRVMDTLLGLMCLCEWSTSGPESQKVAGSLRQMIARIEDMCIRLKRATKEGITNTDMEVFIVEAGKQFDESMEDMYADALGKKPVENVERRRREKTLCTVSMGLRKTSAKRIEGQKPSIQTDVLIKPKVALASVLLDGEEGGMIGEPRPRSQYFGK</sequence>
<keyword evidence="4" id="KW-1185">Reference proteome</keyword>
<evidence type="ECO:0000313" key="3">
    <source>
        <dbReference type="EMBL" id="KIM36861.1"/>
    </source>
</evidence>
<evidence type="ECO:0000256" key="2">
    <source>
        <dbReference type="SAM" id="MobiDB-lite"/>
    </source>
</evidence>
<dbReference type="Proteomes" id="UP000053424">
    <property type="component" value="Unassembled WGS sequence"/>
</dbReference>
<feature type="coiled-coil region" evidence="1">
    <location>
        <begin position="115"/>
        <end position="223"/>
    </location>
</feature>
<feature type="compositionally biased region" description="Pro residues" evidence="2">
    <location>
        <begin position="33"/>
        <end position="52"/>
    </location>
</feature>
<organism evidence="3 4">
    <name type="scientific">Hebeloma cylindrosporum</name>
    <dbReference type="NCBI Taxonomy" id="76867"/>
    <lineage>
        <taxon>Eukaryota</taxon>
        <taxon>Fungi</taxon>
        <taxon>Dikarya</taxon>
        <taxon>Basidiomycota</taxon>
        <taxon>Agaricomycotina</taxon>
        <taxon>Agaricomycetes</taxon>
        <taxon>Agaricomycetidae</taxon>
        <taxon>Agaricales</taxon>
        <taxon>Agaricineae</taxon>
        <taxon>Hymenogastraceae</taxon>
        <taxon>Hebeloma</taxon>
    </lineage>
</organism>
<feature type="compositionally biased region" description="Polar residues" evidence="2">
    <location>
        <begin position="1"/>
        <end position="13"/>
    </location>
</feature>
<proteinExistence type="predicted"/>
<keyword evidence="1" id="KW-0175">Coiled coil</keyword>
<gene>
    <name evidence="3" type="ORF">M413DRAFT_31264</name>
</gene>
<evidence type="ECO:0000256" key="1">
    <source>
        <dbReference type="SAM" id="Coils"/>
    </source>
</evidence>
<name>A0A0C3BZJ0_HEBCY</name>
<evidence type="ECO:0000313" key="4">
    <source>
        <dbReference type="Proteomes" id="UP000053424"/>
    </source>
</evidence>
<protein>
    <submittedName>
        <fullName evidence="3">Uncharacterized protein</fullName>
    </submittedName>
</protein>
<dbReference type="STRING" id="686832.A0A0C3BZJ0"/>
<accession>A0A0C3BZJ0</accession>